<dbReference type="CDD" id="cd19774">
    <property type="entry name" value="Bbox2_TRIM23_C-IX_rpt2"/>
    <property type="match status" value="1"/>
</dbReference>
<comment type="caution">
    <text evidence="2">The sequence shown here is derived from an EMBL/GenBank/DDBJ whole genome shotgun (WGS) entry which is preliminary data.</text>
</comment>
<feature type="region of interest" description="Disordered" evidence="1">
    <location>
        <begin position="632"/>
        <end position="677"/>
    </location>
</feature>
<gene>
    <name evidence="2" type="ORF">PPERSA_01244</name>
</gene>
<dbReference type="EMBL" id="LDAU01000170">
    <property type="protein sequence ID" value="KRX01341.1"/>
    <property type="molecule type" value="Genomic_DNA"/>
</dbReference>
<proteinExistence type="predicted"/>
<dbReference type="Proteomes" id="UP000054937">
    <property type="component" value="Unassembled WGS sequence"/>
</dbReference>
<evidence type="ECO:0000256" key="1">
    <source>
        <dbReference type="SAM" id="MobiDB-lite"/>
    </source>
</evidence>
<feature type="region of interest" description="Disordered" evidence="1">
    <location>
        <begin position="430"/>
        <end position="455"/>
    </location>
</feature>
<dbReference type="Gene3D" id="3.30.40.10">
    <property type="entry name" value="Zinc/RING finger domain, C3HC4 (zinc finger)"/>
    <property type="match status" value="1"/>
</dbReference>
<keyword evidence="3" id="KW-1185">Reference proteome</keyword>
<dbReference type="InParanoid" id="A0A0V0QGJ6"/>
<evidence type="ECO:0000313" key="3">
    <source>
        <dbReference type="Proteomes" id="UP000054937"/>
    </source>
</evidence>
<protein>
    <recommendedName>
        <fullName evidence="4">Zinc finger, FYVE/PHD-type</fullName>
    </recommendedName>
</protein>
<name>A0A0V0QGJ6_PSEPJ</name>
<dbReference type="InterPro" id="IPR013083">
    <property type="entry name" value="Znf_RING/FYVE/PHD"/>
</dbReference>
<feature type="compositionally biased region" description="Acidic residues" evidence="1">
    <location>
        <begin position="632"/>
        <end position="647"/>
    </location>
</feature>
<dbReference type="AlphaFoldDB" id="A0A0V0QGJ6"/>
<sequence length="677" mass="79033">MSSKCLIHKQDIVFFCLTPSCQEKRLMCAQCLLIGKHKTTEQKGVTTIHQFIGLNEINNQYQSYFNEQRTINKRSMKKWQDQQINKIQNDLNEKLLPCLQIYNNLIDQISDEKQQFLQYLQLSAQDLYDNLEECLHNQSQKKKEQKSEQLIIFKQKTNANLKNQYQLSIQELNDPQIQKAVLNLFNTQNDEKIQKLEQAKLQDELCISEFKIAMDEKMIKLQEEVKNKVQETKKNIDDFFTDFLSQQEVFSSQGQEHVIKLNIVDPVQKTTNFLQNQKKKIKKSYNDGESTCPNLVAIKNNLNEDSLEVEEQKDQATVSAKNFESQHKLQISNKEQKNNKQQYDDKNNNDLKHINNNFNSNNRQQDNILQKTDIKIQQTPIVINSCDESSSTYCMRNNQKQLILGNSKACPYTTAGQVDQNKLYYRPSQQVQKLNDAKQNDSDEDNDDQDENDDNQMIYPSVEKLKQRFFTIDLGQNDSQNEDFYKNLDIKNMKKYHAHQFLKDESKIPQGAQPNYKICYKKDIFNPNCYICHGNLDDLELWKDLGPVYKIPLMLQKGQQQEILAHYSCVIWCSDVTFTSLNRFGNLRKTLHKISYQQCSICQKNMAGLSCSVDDCENCYHYSCAIKEYLDDSSSDSDNDDQDQDLEGDLKEKSKSGDTNKQKKCYTEQQKGKIGKL</sequence>
<dbReference type="OrthoDB" id="10029243at2759"/>
<evidence type="ECO:0008006" key="4">
    <source>
        <dbReference type="Google" id="ProtNLM"/>
    </source>
</evidence>
<dbReference type="SUPFAM" id="SSF57845">
    <property type="entry name" value="B-box zinc-binding domain"/>
    <property type="match status" value="1"/>
</dbReference>
<feature type="compositionally biased region" description="Basic and acidic residues" evidence="1">
    <location>
        <begin position="648"/>
        <end position="661"/>
    </location>
</feature>
<accession>A0A0V0QGJ6</accession>
<dbReference type="Pfam" id="PF13832">
    <property type="entry name" value="zf-HC5HC2H_2"/>
    <property type="match status" value="1"/>
</dbReference>
<feature type="compositionally biased region" description="Acidic residues" evidence="1">
    <location>
        <begin position="442"/>
        <end position="454"/>
    </location>
</feature>
<evidence type="ECO:0000313" key="2">
    <source>
        <dbReference type="EMBL" id="KRX01341.1"/>
    </source>
</evidence>
<organism evidence="2 3">
    <name type="scientific">Pseudocohnilembus persalinus</name>
    <name type="common">Ciliate</name>
    <dbReference type="NCBI Taxonomy" id="266149"/>
    <lineage>
        <taxon>Eukaryota</taxon>
        <taxon>Sar</taxon>
        <taxon>Alveolata</taxon>
        <taxon>Ciliophora</taxon>
        <taxon>Intramacronucleata</taxon>
        <taxon>Oligohymenophorea</taxon>
        <taxon>Scuticociliatia</taxon>
        <taxon>Philasterida</taxon>
        <taxon>Pseudocohnilembidae</taxon>
        <taxon>Pseudocohnilembus</taxon>
    </lineage>
</organism>
<reference evidence="2 3" key="1">
    <citation type="journal article" date="2015" name="Sci. Rep.">
        <title>Genome of the facultative scuticociliatosis pathogen Pseudocohnilembus persalinus provides insight into its virulence through horizontal gene transfer.</title>
        <authorList>
            <person name="Xiong J."/>
            <person name="Wang G."/>
            <person name="Cheng J."/>
            <person name="Tian M."/>
            <person name="Pan X."/>
            <person name="Warren A."/>
            <person name="Jiang C."/>
            <person name="Yuan D."/>
            <person name="Miao W."/>
        </authorList>
    </citation>
    <scope>NUCLEOTIDE SEQUENCE [LARGE SCALE GENOMIC DNA]</scope>
    <source>
        <strain evidence="2">36N120E</strain>
    </source>
</reference>